<protein>
    <submittedName>
        <fullName evidence="1">Uncharacterized protein</fullName>
    </submittedName>
</protein>
<keyword evidence="2" id="KW-1185">Reference proteome</keyword>
<reference evidence="1" key="1">
    <citation type="submission" date="2023-08" db="EMBL/GenBank/DDBJ databases">
        <title>A de novo genome assembly of Solanum verrucosum Schlechtendal, a Mexican diploid species geographically isolated from the other diploid A-genome species in potato relatives.</title>
        <authorList>
            <person name="Hosaka K."/>
        </authorList>
    </citation>
    <scope>NUCLEOTIDE SEQUENCE</scope>
    <source>
        <tissue evidence="1">Young leaves</tissue>
    </source>
</reference>
<dbReference type="EMBL" id="CP133620">
    <property type="protein sequence ID" value="WMV46001.1"/>
    <property type="molecule type" value="Genomic_DNA"/>
</dbReference>
<dbReference type="AlphaFoldDB" id="A0AAF0UIB5"/>
<sequence length="33" mass="3776">MNYSMGMKAKHREDMASRPPLYCVGLYDIGFHG</sequence>
<organism evidence="1 2">
    <name type="scientific">Solanum verrucosum</name>
    <dbReference type="NCBI Taxonomy" id="315347"/>
    <lineage>
        <taxon>Eukaryota</taxon>
        <taxon>Viridiplantae</taxon>
        <taxon>Streptophyta</taxon>
        <taxon>Embryophyta</taxon>
        <taxon>Tracheophyta</taxon>
        <taxon>Spermatophyta</taxon>
        <taxon>Magnoliopsida</taxon>
        <taxon>eudicotyledons</taxon>
        <taxon>Gunneridae</taxon>
        <taxon>Pentapetalae</taxon>
        <taxon>asterids</taxon>
        <taxon>lamiids</taxon>
        <taxon>Solanales</taxon>
        <taxon>Solanaceae</taxon>
        <taxon>Solanoideae</taxon>
        <taxon>Solaneae</taxon>
        <taxon>Solanum</taxon>
    </lineage>
</organism>
<evidence type="ECO:0000313" key="1">
    <source>
        <dbReference type="EMBL" id="WMV46001.1"/>
    </source>
</evidence>
<accession>A0AAF0UIB5</accession>
<proteinExistence type="predicted"/>
<gene>
    <name evidence="1" type="ORF">MTR67_039386</name>
</gene>
<evidence type="ECO:0000313" key="2">
    <source>
        <dbReference type="Proteomes" id="UP001234989"/>
    </source>
</evidence>
<name>A0AAF0UIB5_SOLVR</name>
<dbReference type="Proteomes" id="UP001234989">
    <property type="component" value="Chromosome 9"/>
</dbReference>